<name>A0A3L7A5K5_9MICO</name>
<dbReference type="Proteomes" id="UP000272503">
    <property type="component" value="Unassembled WGS sequence"/>
</dbReference>
<gene>
    <name evidence="2" type="ORF">D9V32_09065</name>
</gene>
<evidence type="ECO:0000313" key="2">
    <source>
        <dbReference type="EMBL" id="RLP75613.1"/>
    </source>
</evidence>
<feature type="region of interest" description="Disordered" evidence="1">
    <location>
        <begin position="37"/>
        <end position="59"/>
    </location>
</feature>
<dbReference type="AlphaFoldDB" id="A0A3L7A5K5"/>
<reference evidence="2 3" key="1">
    <citation type="submission" date="2018-10" db="EMBL/GenBank/DDBJ databases">
        <authorList>
            <person name="Li J."/>
        </authorList>
    </citation>
    <scope>NUCLEOTIDE SEQUENCE [LARGE SCALE GENOMIC DNA]</scope>
    <source>
        <strain evidence="2 3">IF 016277</strain>
    </source>
</reference>
<protein>
    <submittedName>
        <fullName evidence="2">Uncharacterized protein</fullName>
    </submittedName>
</protein>
<organism evidence="2 3">
    <name type="scientific">Mycetocola tolaasinivorans</name>
    <dbReference type="NCBI Taxonomy" id="76635"/>
    <lineage>
        <taxon>Bacteria</taxon>
        <taxon>Bacillati</taxon>
        <taxon>Actinomycetota</taxon>
        <taxon>Actinomycetes</taxon>
        <taxon>Micrococcales</taxon>
        <taxon>Microbacteriaceae</taxon>
        <taxon>Mycetocola</taxon>
    </lineage>
</organism>
<evidence type="ECO:0000313" key="3">
    <source>
        <dbReference type="Proteomes" id="UP000272503"/>
    </source>
</evidence>
<comment type="caution">
    <text evidence="2">The sequence shown here is derived from an EMBL/GenBank/DDBJ whole genome shotgun (WGS) entry which is preliminary data.</text>
</comment>
<keyword evidence="3" id="KW-1185">Reference proteome</keyword>
<evidence type="ECO:0000256" key="1">
    <source>
        <dbReference type="SAM" id="MobiDB-lite"/>
    </source>
</evidence>
<sequence>MQEEPEVQVQVQVQAAPRELRALRALRVWLLPGQERAEQQSWPAQAEQQAWPAQAEQQA</sequence>
<proteinExistence type="predicted"/>
<accession>A0A3L7A5K5</accession>
<feature type="compositionally biased region" description="Low complexity" evidence="1">
    <location>
        <begin position="39"/>
        <end position="59"/>
    </location>
</feature>
<dbReference type="EMBL" id="RCUX01000006">
    <property type="protein sequence ID" value="RLP75613.1"/>
    <property type="molecule type" value="Genomic_DNA"/>
</dbReference>